<gene>
    <name evidence="1" type="ORF">METZ01_LOCUS181230</name>
</gene>
<accession>A0A382CQG1</accession>
<name>A0A382CQG1_9ZZZZ</name>
<organism evidence="1">
    <name type="scientific">marine metagenome</name>
    <dbReference type="NCBI Taxonomy" id="408172"/>
    <lineage>
        <taxon>unclassified sequences</taxon>
        <taxon>metagenomes</taxon>
        <taxon>ecological metagenomes</taxon>
    </lineage>
</organism>
<evidence type="ECO:0000313" key="1">
    <source>
        <dbReference type="EMBL" id="SVB28376.1"/>
    </source>
</evidence>
<reference evidence="1" key="1">
    <citation type="submission" date="2018-05" db="EMBL/GenBank/DDBJ databases">
        <authorList>
            <person name="Lanie J.A."/>
            <person name="Ng W.-L."/>
            <person name="Kazmierczak K.M."/>
            <person name="Andrzejewski T.M."/>
            <person name="Davidsen T.M."/>
            <person name="Wayne K.J."/>
            <person name="Tettelin H."/>
            <person name="Glass J.I."/>
            <person name="Rusch D."/>
            <person name="Podicherti R."/>
            <person name="Tsui H.-C.T."/>
            <person name="Winkler M.E."/>
        </authorList>
    </citation>
    <scope>NUCLEOTIDE SEQUENCE</scope>
</reference>
<dbReference type="EMBL" id="UINC01035645">
    <property type="protein sequence ID" value="SVB28376.1"/>
    <property type="molecule type" value="Genomic_DNA"/>
</dbReference>
<sequence length="45" mass="4841">MTSFPPKESQHAQSLSAIGGNASWPYFHLVTGRSLSAPCHRDSAI</sequence>
<dbReference type="AlphaFoldDB" id="A0A382CQG1"/>
<feature type="non-terminal residue" evidence="1">
    <location>
        <position position="45"/>
    </location>
</feature>
<proteinExistence type="predicted"/>
<protein>
    <submittedName>
        <fullName evidence="1">Uncharacterized protein</fullName>
    </submittedName>
</protein>